<dbReference type="PIRSF" id="PIRSF031043">
    <property type="entry name" value="UCP031043"/>
    <property type="match status" value="1"/>
</dbReference>
<reference evidence="11" key="1">
    <citation type="submission" date="2023-05" db="EMBL/GenBank/DDBJ databases">
        <title>Nepenthes gracilis genome sequencing.</title>
        <authorList>
            <person name="Fukushima K."/>
        </authorList>
    </citation>
    <scope>NUCLEOTIDE SEQUENCE</scope>
    <source>
        <strain evidence="11">SING2019-196</strain>
    </source>
</reference>
<dbReference type="AlphaFoldDB" id="A0AAD3S9K0"/>
<feature type="compositionally biased region" description="Low complexity" evidence="9">
    <location>
        <begin position="147"/>
        <end position="159"/>
    </location>
</feature>
<evidence type="ECO:0000313" key="12">
    <source>
        <dbReference type="Proteomes" id="UP001279734"/>
    </source>
</evidence>
<feature type="region of interest" description="Disordered" evidence="9">
    <location>
        <begin position="484"/>
        <end position="503"/>
    </location>
</feature>
<feature type="region of interest" description="Disordered" evidence="9">
    <location>
        <begin position="135"/>
        <end position="191"/>
    </location>
</feature>
<dbReference type="Proteomes" id="UP001279734">
    <property type="component" value="Unassembled WGS sequence"/>
</dbReference>
<keyword evidence="2" id="KW-0217">Developmental protein</keyword>
<sequence>MGGRMENYRKVSPERVQAWSESSRKNVQNRKVPVVYYLSRNRQLEHPHFIEVPVSSPEGICLRDVIEKLNVLRGRGIASMYSWSCKRSYKNGFVWHDLSEDDLIIPANGNEYVLKGSELIEESYLGHFSPAAARRMQKVKRLPEPPSSRSQDETSSSSSLNGKETKHHQDDEVSPFQCSSSSGVSPESKIGNHYSWGGSLSLTEYKVYNSEGPADASTQTEENLGKDKPRRTCTRGVSTDDLPLDGECNEDFQNHVQRLKENSQICRDSVSTPQSSSGDYLSGRRTETLESLIRSDARKACSSRMSEEEDVQMLSHTKLKASNKLMQLISCGSISVKDHSFGLISPYRPTFSLSKFPSPLYSASVMLGELDCLYENRRPLGTRLEDKEYFSGSLIETKMLKDGGDVCTSLKRSSSYNADRSSKQLDSMDDQEITLGRCKCNPPPIKASVSKQPRSESMRSPISGKHRISIDELVESPITFHHAPTAGITRMTEPFSGKKPSKRLDSFCEEKEKIFEIEES</sequence>
<dbReference type="InterPro" id="IPR048351">
    <property type="entry name" value="SOK_DIX"/>
</dbReference>
<evidence type="ECO:0000313" key="11">
    <source>
        <dbReference type="EMBL" id="GMH07100.1"/>
    </source>
</evidence>
<dbReference type="GO" id="GO:0051301">
    <property type="term" value="P:cell division"/>
    <property type="evidence" value="ECO:0007669"/>
    <property type="project" value="UniProtKB-KW"/>
</dbReference>
<dbReference type="EMBL" id="BSYO01000007">
    <property type="protein sequence ID" value="GMH07100.1"/>
    <property type="molecule type" value="Genomic_DNA"/>
</dbReference>
<dbReference type="GO" id="GO:2000067">
    <property type="term" value="P:regulation of root morphogenesis"/>
    <property type="evidence" value="ECO:0007669"/>
    <property type="project" value="UniProtKB-ARBA"/>
</dbReference>
<comment type="subcellular location">
    <subcellularLocation>
        <location evidence="1">Cell membrane</location>
        <topology evidence="1">Peripheral membrane protein</topology>
        <orientation evidence="1">Cytoplasmic side</orientation>
    </subcellularLocation>
</comment>
<name>A0AAD3S9K0_NEPGR</name>
<feature type="compositionally biased region" description="Polar residues" evidence="9">
    <location>
        <begin position="176"/>
        <end position="185"/>
    </location>
</feature>
<evidence type="ECO:0000256" key="1">
    <source>
        <dbReference type="ARBA" id="ARBA00004413"/>
    </source>
</evidence>
<evidence type="ECO:0000256" key="5">
    <source>
        <dbReference type="ARBA" id="ARBA00023136"/>
    </source>
</evidence>
<comment type="subunit">
    <text evidence="8">Homodimer. Forms long polymer filaments with other SOKs proteins polymers (e.g. SOK1, SOK2, SOK3 and SOK4) crucial for polar localization and biological activity. Binds to ANGUSTIFOLIA (AN).</text>
</comment>
<dbReference type="Pfam" id="PF06136">
    <property type="entry name" value="SOK"/>
    <property type="match status" value="1"/>
</dbReference>
<comment type="caution">
    <text evidence="11">The sequence shown here is derived from an EMBL/GenBank/DDBJ whole genome shotgun (WGS) entry which is preliminary data.</text>
</comment>
<comment type="similarity">
    <text evidence="7">Belongs to the SOSEKI family.</text>
</comment>
<evidence type="ECO:0000256" key="8">
    <source>
        <dbReference type="ARBA" id="ARBA00046534"/>
    </source>
</evidence>
<keyword evidence="5" id="KW-0472">Membrane</keyword>
<accession>A0AAD3S9K0</accession>
<evidence type="ECO:0000256" key="4">
    <source>
        <dbReference type="ARBA" id="ARBA00022618"/>
    </source>
</evidence>
<dbReference type="PANTHER" id="PTHR31083:SF6">
    <property type="entry name" value="PROTEIN SOSEKI 3"/>
    <property type="match status" value="1"/>
</dbReference>
<feature type="region of interest" description="Disordered" evidence="9">
    <location>
        <begin position="212"/>
        <end position="240"/>
    </location>
</feature>
<dbReference type="GO" id="GO:0005886">
    <property type="term" value="C:plasma membrane"/>
    <property type="evidence" value="ECO:0007669"/>
    <property type="project" value="UniProtKB-SubCell"/>
</dbReference>
<dbReference type="InterPro" id="IPR010369">
    <property type="entry name" value="SOK"/>
</dbReference>
<evidence type="ECO:0000259" key="10">
    <source>
        <dbReference type="Pfam" id="PF06136"/>
    </source>
</evidence>
<dbReference type="InterPro" id="IPR021182">
    <property type="entry name" value="SOK_magnoliopsida"/>
</dbReference>
<keyword evidence="6" id="KW-0131">Cell cycle</keyword>
<keyword evidence="4" id="KW-0132">Cell division</keyword>
<dbReference type="GO" id="GO:0090708">
    <property type="term" value="P:specification of plant organ axis polarity"/>
    <property type="evidence" value="ECO:0007669"/>
    <property type="project" value="UniProtKB-ARBA"/>
</dbReference>
<protein>
    <recommendedName>
        <fullName evidence="10">SOSEKI DIX-like domain-containing protein</fullName>
    </recommendedName>
</protein>
<dbReference type="PANTHER" id="PTHR31083">
    <property type="entry name" value="UPSTREAM OF FLC PROTEIN (DUF966)"/>
    <property type="match status" value="1"/>
</dbReference>
<evidence type="ECO:0000256" key="3">
    <source>
        <dbReference type="ARBA" id="ARBA00022475"/>
    </source>
</evidence>
<feature type="compositionally biased region" description="Polar residues" evidence="9">
    <location>
        <begin position="265"/>
        <end position="279"/>
    </location>
</feature>
<keyword evidence="3" id="KW-1003">Cell membrane</keyword>
<keyword evidence="12" id="KW-1185">Reference proteome</keyword>
<proteinExistence type="inferred from homology"/>
<evidence type="ECO:0000256" key="2">
    <source>
        <dbReference type="ARBA" id="ARBA00022473"/>
    </source>
</evidence>
<organism evidence="11 12">
    <name type="scientific">Nepenthes gracilis</name>
    <name type="common">Slender pitcher plant</name>
    <dbReference type="NCBI Taxonomy" id="150966"/>
    <lineage>
        <taxon>Eukaryota</taxon>
        <taxon>Viridiplantae</taxon>
        <taxon>Streptophyta</taxon>
        <taxon>Embryophyta</taxon>
        <taxon>Tracheophyta</taxon>
        <taxon>Spermatophyta</taxon>
        <taxon>Magnoliopsida</taxon>
        <taxon>eudicotyledons</taxon>
        <taxon>Gunneridae</taxon>
        <taxon>Pentapetalae</taxon>
        <taxon>Caryophyllales</taxon>
        <taxon>Nepenthaceae</taxon>
        <taxon>Nepenthes</taxon>
    </lineage>
</organism>
<feature type="domain" description="SOSEKI DIX-like" evidence="10">
    <location>
        <begin position="32"/>
        <end position="120"/>
    </location>
</feature>
<dbReference type="GO" id="GO:0051302">
    <property type="term" value="P:regulation of cell division"/>
    <property type="evidence" value="ECO:0007669"/>
    <property type="project" value="UniProtKB-ARBA"/>
</dbReference>
<evidence type="ECO:0000256" key="9">
    <source>
        <dbReference type="SAM" id="MobiDB-lite"/>
    </source>
</evidence>
<gene>
    <name evidence="11" type="ORF">Nepgr_008940</name>
</gene>
<feature type="region of interest" description="Disordered" evidence="9">
    <location>
        <begin position="265"/>
        <end position="284"/>
    </location>
</feature>
<dbReference type="GO" id="GO:0051258">
    <property type="term" value="P:protein polymerization"/>
    <property type="evidence" value="ECO:0007669"/>
    <property type="project" value="UniProtKB-ARBA"/>
</dbReference>
<evidence type="ECO:0000256" key="7">
    <source>
        <dbReference type="ARBA" id="ARBA00024211"/>
    </source>
</evidence>
<evidence type="ECO:0000256" key="6">
    <source>
        <dbReference type="ARBA" id="ARBA00023306"/>
    </source>
</evidence>